<gene>
    <name evidence="2" type="ORF">DES35_1011035</name>
</gene>
<dbReference type="AlphaFoldDB" id="A0A369ABR7"/>
<sequence length="167" mass="19478">MEEIRNKVAESQLININFKQLLQEKQPQVLDIADWLYEKLIVREEEFKKCVEQHNWGQYRGKTLVVYCSEDVIIPMWAWMLIANRVTAAGGKLIYSSTREIEEKKLLSIVDSLDVEEFRDKRILINGCQHPAVTPETYCLITQKLQPVARSLMYGEACSNIPIYKKK</sequence>
<dbReference type="PROSITE" id="PS50206">
    <property type="entry name" value="RHODANESE_3"/>
    <property type="match status" value="1"/>
</dbReference>
<feature type="domain" description="Rhodanese" evidence="1">
    <location>
        <begin position="14"/>
        <end position="95"/>
    </location>
</feature>
<evidence type="ECO:0000313" key="2">
    <source>
        <dbReference type="EMBL" id="RCX05746.1"/>
    </source>
</evidence>
<evidence type="ECO:0000259" key="1">
    <source>
        <dbReference type="PROSITE" id="PS50206"/>
    </source>
</evidence>
<dbReference type="InterPro" id="IPR018914">
    <property type="entry name" value="DUF2480"/>
</dbReference>
<keyword evidence="3" id="KW-1185">Reference proteome</keyword>
<dbReference type="InterPro" id="IPR001763">
    <property type="entry name" value="Rhodanese-like_dom"/>
</dbReference>
<evidence type="ECO:0000313" key="3">
    <source>
        <dbReference type="Proteomes" id="UP000253517"/>
    </source>
</evidence>
<dbReference type="Proteomes" id="UP000253517">
    <property type="component" value="Unassembled WGS sequence"/>
</dbReference>
<dbReference type="EMBL" id="QPJS01000001">
    <property type="protein sequence ID" value="RCX05746.1"/>
    <property type="molecule type" value="Genomic_DNA"/>
</dbReference>
<protein>
    <submittedName>
        <fullName evidence="2">Uncharacterized protein DUF2480</fullName>
    </submittedName>
</protein>
<accession>A0A369ABR7</accession>
<comment type="caution">
    <text evidence="2">The sequence shown here is derived from an EMBL/GenBank/DDBJ whole genome shotgun (WGS) entry which is preliminary data.</text>
</comment>
<dbReference type="RefSeq" id="WP_037356861.1">
    <property type="nucleotide sequence ID" value="NZ_BHZF01000001.1"/>
</dbReference>
<reference evidence="2 3" key="1">
    <citation type="submission" date="2018-07" db="EMBL/GenBank/DDBJ databases">
        <title>Genomic Encyclopedia of Type Strains, Phase IV (KMG-IV): sequencing the most valuable type-strain genomes for metagenomic binning, comparative biology and taxonomic classification.</title>
        <authorList>
            <person name="Goeker M."/>
        </authorList>
    </citation>
    <scope>NUCLEOTIDE SEQUENCE [LARGE SCALE GENOMIC DNA]</scope>
    <source>
        <strain evidence="2 3">DSM 21410</strain>
    </source>
</reference>
<organism evidence="2 3">
    <name type="scientific">Schleiferia thermophila</name>
    <dbReference type="NCBI Taxonomy" id="884107"/>
    <lineage>
        <taxon>Bacteria</taxon>
        <taxon>Pseudomonadati</taxon>
        <taxon>Bacteroidota</taxon>
        <taxon>Flavobacteriia</taxon>
        <taxon>Flavobacteriales</taxon>
        <taxon>Schleiferiaceae</taxon>
        <taxon>Schleiferia</taxon>
    </lineage>
</organism>
<dbReference type="Pfam" id="PF10652">
    <property type="entry name" value="DUF2480"/>
    <property type="match status" value="1"/>
</dbReference>
<name>A0A369ABR7_9FLAO</name>
<proteinExistence type="predicted"/>